<dbReference type="STRING" id="469383.Cwoe_1429"/>
<dbReference type="Gene3D" id="3.40.50.300">
    <property type="entry name" value="P-loop containing nucleotide triphosphate hydrolases"/>
    <property type="match status" value="1"/>
</dbReference>
<feature type="domain" description="HTH luxR-type" evidence="3">
    <location>
        <begin position="864"/>
        <end position="929"/>
    </location>
</feature>
<dbReference type="InterPro" id="IPR027417">
    <property type="entry name" value="P-loop_NTPase"/>
</dbReference>
<keyword evidence="5" id="KW-1185">Reference proteome</keyword>
<keyword evidence="2" id="KW-0067">ATP-binding</keyword>
<dbReference type="InterPro" id="IPR016032">
    <property type="entry name" value="Sig_transdc_resp-reg_C-effctor"/>
</dbReference>
<organism evidence="4 5">
    <name type="scientific">Conexibacter woesei (strain DSM 14684 / CCUG 47730 / CIP 108061 / JCM 11494 / NBRC 100937 / ID131577)</name>
    <dbReference type="NCBI Taxonomy" id="469383"/>
    <lineage>
        <taxon>Bacteria</taxon>
        <taxon>Bacillati</taxon>
        <taxon>Actinomycetota</taxon>
        <taxon>Thermoleophilia</taxon>
        <taxon>Solirubrobacterales</taxon>
        <taxon>Conexibacteraceae</taxon>
        <taxon>Conexibacter</taxon>
    </lineage>
</organism>
<sequence length="932" mass="97649">MSETSLLDRDRETATLHRALEAAVAGRGGVVLLEGPAGIGKTALIDAVGPLAREHDALVLGARASELDRGFAFGVVLQLLEQTLDSLSADAREQLFAGAAGRAIAVFEHAASGDADPEYGVLSGLAWLVANLAEERPLVLRVDDLHWADVASVRFLEFLGRRVDELPVLVVGSMRPNEPDAPAAVLTELAAGPAAQTLLPGALGEHAIGAILGRELGGEPAPAFVTAARVATGGNPLLVTVLGRESAASGLRGLEAEAQQLTEIGSRGVARIVERRLRTLGPDAVTVARATAVAGERAPVDDVVALSGLAPDAAHRAVDALVAAAMLAPGGRAFVHPLVRSAVVASTPRGELMRLHRDCATRLRERGARQTEVASHWLAAQPSGSADAVADLYAAARIAAAEGATETAVELLARALEEPPPAADRPRVLAELGELELRAQRPHGAERLHEALAAGLDGEDAVRARAALAFVLVHNDPQAAFTLAEQARAQTADPALRLRLEAFVAEALIFVDAFAGQRDAWLEAAAAAVDPSPVMLAHVAVQASMAGAPPRQTLELARRATAGGALVDDVGQGGSTWNLLTHALRFAEDAEACGRLLTDGENEIRRRGLQIASLFVNQSWGYWHRDFGSVATGAARSRLGLDAVRALDLDVTTPALAAITAENLLLLDRAQEAAEIVDGPLGAAEGTFVEPFVRSARGLVRAHLRRGVDAEEDFRHVIAAGDARGWRAPFATRGRLRLAELLAMRGERDEALELADHDVAVARAAGTPGALGAALRVRARALGGDAIEQLQEAVETLAGSPLRMERAWALHDLGALLRRSGKRSDARAALRPALDLATRAESTLLSRLVRAELEAAGGRPRRELLSGAEALTPSERRTAELAAEGLSNREIAEALWVTRKTVEHHLGHAYGKLGINSRSGLADALGLTAAAG</sequence>
<dbReference type="EMBL" id="CP001854">
    <property type="protein sequence ID" value="ADB49857.1"/>
    <property type="molecule type" value="Genomic_DNA"/>
</dbReference>
<dbReference type="Gene3D" id="1.25.40.10">
    <property type="entry name" value="Tetratricopeptide repeat domain"/>
    <property type="match status" value="1"/>
</dbReference>
<reference evidence="4 5" key="1">
    <citation type="journal article" date="2010" name="Stand. Genomic Sci.">
        <title>Complete genome sequence of Conexibacter woesei type strain (ID131577).</title>
        <authorList>
            <person name="Pukall R."/>
            <person name="Lapidus A."/>
            <person name="Glavina Del Rio T."/>
            <person name="Copeland A."/>
            <person name="Tice H."/>
            <person name="Cheng J.-F."/>
            <person name="Lucas S."/>
            <person name="Chen F."/>
            <person name="Nolan M."/>
            <person name="Bruce D."/>
            <person name="Goodwin L."/>
            <person name="Pitluck S."/>
            <person name="Mavromatis K."/>
            <person name="Ivanova N."/>
            <person name="Ovchinnikova G."/>
            <person name="Pati A."/>
            <person name="Chen A."/>
            <person name="Palaniappan K."/>
            <person name="Land M."/>
            <person name="Hauser L."/>
            <person name="Chang Y.-J."/>
            <person name="Jeffries C.D."/>
            <person name="Chain P."/>
            <person name="Meincke L."/>
            <person name="Sims D."/>
            <person name="Brettin T."/>
            <person name="Detter J.C."/>
            <person name="Rohde M."/>
            <person name="Goeker M."/>
            <person name="Bristow J."/>
            <person name="Eisen J.A."/>
            <person name="Markowitz V."/>
            <person name="Kyrpides N.C."/>
            <person name="Klenk H.-P."/>
            <person name="Hugenholtz P."/>
        </authorList>
    </citation>
    <scope>NUCLEOTIDE SEQUENCE [LARGE SCALE GENOMIC DNA]</scope>
    <source>
        <strain evidence="5">DSM 14684 / CIP 108061 / JCM 11494 / NBRC 100937 / ID131577</strain>
    </source>
</reference>
<evidence type="ECO:0000313" key="5">
    <source>
        <dbReference type="Proteomes" id="UP000008229"/>
    </source>
</evidence>
<dbReference type="eggNOG" id="COG3899">
    <property type="taxonomic scope" value="Bacteria"/>
</dbReference>
<dbReference type="PRINTS" id="PR00038">
    <property type="entry name" value="HTHLUXR"/>
</dbReference>
<dbReference type="PROSITE" id="PS50043">
    <property type="entry name" value="HTH_LUXR_2"/>
    <property type="match status" value="1"/>
</dbReference>
<evidence type="ECO:0000256" key="2">
    <source>
        <dbReference type="ARBA" id="ARBA00022840"/>
    </source>
</evidence>
<dbReference type="PROSITE" id="PS00622">
    <property type="entry name" value="HTH_LUXR_1"/>
    <property type="match status" value="1"/>
</dbReference>
<dbReference type="Pfam" id="PF00196">
    <property type="entry name" value="GerE"/>
    <property type="match status" value="1"/>
</dbReference>
<dbReference type="InterPro" id="IPR041664">
    <property type="entry name" value="AAA_16"/>
</dbReference>
<dbReference type="AlphaFoldDB" id="D3EYY3"/>
<evidence type="ECO:0000313" key="4">
    <source>
        <dbReference type="EMBL" id="ADB49857.1"/>
    </source>
</evidence>
<dbReference type="GO" id="GO:0005524">
    <property type="term" value="F:ATP binding"/>
    <property type="evidence" value="ECO:0007669"/>
    <property type="project" value="UniProtKB-KW"/>
</dbReference>
<dbReference type="PANTHER" id="PTHR16305">
    <property type="entry name" value="TESTICULAR SOLUBLE ADENYLYL CYCLASE"/>
    <property type="match status" value="1"/>
</dbReference>
<dbReference type="GO" id="GO:0003677">
    <property type="term" value="F:DNA binding"/>
    <property type="evidence" value="ECO:0007669"/>
    <property type="project" value="InterPro"/>
</dbReference>
<dbReference type="PANTHER" id="PTHR16305:SF35">
    <property type="entry name" value="TRANSCRIPTIONAL ACTIVATOR DOMAIN"/>
    <property type="match status" value="1"/>
</dbReference>
<dbReference type="InterPro" id="IPR011990">
    <property type="entry name" value="TPR-like_helical_dom_sf"/>
</dbReference>
<dbReference type="KEGG" id="cwo:Cwoe_1429"/>
<dbReference type="OrthoDB" id="483at2"/>
<dbReference type="SUPFAM" id="SSF46894">
    <property type="entry name" value="C-terminal effector domain of the bipartite response regulators"/>
    <property type="match status" value="1"/>
</dbReference>
<reference evidence="5" key="2">
    <citation type="submission" date="2010-01" db="EMBL/GenBank/DDBJ databases">
        <title>The complete genome of Conexibacter woesei DSM 14684.</title>
        <authorList>
            <consortium name="US DOE Joint Genome Institute (JGI-PGF)"/>
            <person name="Lucas S."/>
            <person name="Copeland A."/>
            <person name="Lapidus A."/>
            <person name="Glavina del Rio T."/>
            <person name="Dalin E."/>
            <person name="Tice H."/>
            <person name="Bruce D."/>
            <person name="Goodwin L."/>
            <person name="Pitluck S."/>
            <person name="Kyrpides N."/>
            <person name="Mavromatis K."/>
            <person name="Ivanova N."/>
            <person name="Mikhailova N."/>
            <person name="Chertkov O."/>
            <person name="Brettin T."/>
            <person name="Detter J.C."/>
            <person name="Han C."/>
            <person name="Larimer F."/>
            <person name="Land M."/>
            <person name="Hauser L."/>
            <person name="Markowitz V."/>
            <person name="Cheng J.-F."/>
            <person name="Hugenholtz P."/>
            <person name="Woyke T."/>
            <person name="Wu D."/>
            <person name="Pukall R."/>
            <person name="Steenblock K."/>
            <person name="Schneider S."/>
            <person name="Klenk H.-P."/>
            <person name="Eisen J.A."/>
        </authorList>
    </citation>
    <scope>NUCLEOTIDE SEQUENCE [LARGE SCALE GENOMIC DNA]</scope>
    <source>
        <strain evidence="5">DSM 14684 / CIP 108061 / JCM 11494 / NBRC 100937 / ID131577</strain>
    </source>
</reference>
<dbReference type="Gene3D" id="1.10.10.10">
    <property type="entry name" value="Winged helix-like DNA-binding domain superfamily/Winged helix DNA-binding domain"/>
    <property type="match status" value="1"/>
</dbReference>
<evidence type="ECO:0000259" key="3">
    <source>
        <dbReference type="PROSITE" id="PS50043"/>
    </source>
</evidence>
<dbReference type="InterPro" id="IPR036388">
    <property type="entry name" value="WH-like_DNA-bd_sf"/>
</dbReference>
<dbReference type="InterPro" id="IPR000792">
    <property type="entry name" value="Tscrpt_reg_LuxR_C"/>
</dbReference>
<dbReference type="SMART" id="SM00421">
    <property type="entry name" value="HTH_LUXR"/>
    <property type="match status" value="1"/>
</dbReference>
<protein>
    <submittedName>
        <fullName evidence="4">Transcriptional regulator, LuxR family</fullName>
    </submittedName>
</protein>
<dbReference type="GO" id="GO:0004016">
    <property type="term" value="F:adenylate cyclase activity"/>
    <property type="evidence" value="ECO:0007669"/>
    <property type="project" value="TreeGrafter"/>
</dbReference>
<dbReference type="RefSeq" id="WP_012932908.1">
    <property type="nucleotide sequence ID" value="NC_013739.1"/>
</dbReference>
<dbReference type="SUPFAM" id="SSF48452">
    <property type="entry name" value="TPR-like"/>
    <property type="match status" value="1"/>
</dbReference>
<evidence type="ECO:0000256" key="1">
    <source>
        <dbReference type="ARBA" id="ARBA00022741"/>
    </source>
</evidence>
<dbReference type="Proteomes" id="UP000008229">
    <property type="component" value="Chromosome"/>
</dbReference>
<dbReference type="GO" id="GO:0006355">
    <property type="term" value="P:regulation of DNA-templated transcription"/>
    <property type="evidence" value="ECO:0007669"/>
    <property type="project" value="InterPro"/>
</dbReference>
<dbReference type="HOGENOM" id="CLU_006850_1_1_11"/>
<gene>
    <name evidence="4" type="ordered locus">Cwoe_1429</name>
</gene>
<dbReference type="SUPFAM" id="SSF52540">
    <property type="entry name" value="P-loop containing nucleoside triphosphate hydrolases"/>
    <property type="match status" value="1"/>
</dbReference>
<dbReference type="CDD" id="cd06170">
    <property type="entry name" value="LuxR_C_like"/>
    <property type="match status" value="1"/>
</dbReference>
<dbReference type="Pfam" id="PF13191">
    <property type="entry name" value="AAA_16"/>
    <property type="match status" value="1"/>
</dbReference>
<accession>D3EYY3</accession>
<keyword evidence="1" id="KW-0547">Nucleotide-binding</keyword>
<proteinExistence type="predicted"/>
<dbReference type="eggNOG" id="COG2197">
    <property type="taxonomic scope" value="Bacteria"/>
</dbReference>
<name>D3EYY3_CONWI</name>
<dbReference type="GO" id="GO:0005737">
    <property type="term" value="C:cytoplasm"/>
    <property type="evidence" value="ECO:0007669"/>
    <property type="project" value="TreeGrafter"/>
</dbReference>